<proteinExistence type="predicted"/>
<gene>
    <name evidence="1" type="ORF">BV22DRAFT_1041657</name>
</gene>
<comment type="caution">
    <text evidence="1">The sequence shown here is derived from an EMBL/GenBank/DDBJ whole genome shotgun (WGS) entry which is preliminary data.</text>
</comment>
<dbReference type="EMBL" id="MU266761">
    <property type="protein sequence ID" value="KAH7918600.1"/>
    <property type="molecule type" value="Genomic_DNA"/>
</dbReference>
<dbReference type="Proteomes" id="UP000790709">
    <property type="component" value="Unassembled WGS sequence"/>
</dbReference>
<protein>
    <submittedName>
        <fullName evidence="1">Asp hemolysin</fullName>
    </submittedName>
</protein>
<evidence type="ECO:0000313" key="1">
    <source>
        <dbReference type="EMBL" id="KAH7918600.1"/>
    </source>
</evidence>
<keyword evidence="2" id="KW-1185">Reference proteome</keyword>
<sequence length="135" mass="14727">MADANYGQIVVLLITNSLESHPLKIQNAKLVWGKFIKDGNPDFEIPAEDIDKIVIPAGSKQSVSSCGRLGSAPGVEGTIDLYDDKTQVCTLYWNYPWSQPTLDFEVRDVNKAYNVTYVPPNAVLGSIAIDVALKG</sequence>
<evidence type="ECO:0000313" key="2">
    <source>
        <dbReference type="Proteomes" id="UP000790709"/>
    </source>
</evidence>
<accession>A0ACB8AYI7</accession>
<organism evidence="1 2">
    <name type="scientific">Leucogyrophana mollusca</name>
    <dbReference type="NCBI Taxonomy" id="85980"/>
    <lineage>
        <taxon>Eukaryota</taxon>
        <taxon>Fungi</taxon>
        <taxon>Dikarya</taxon>
        <taxon>Basidiomycota</taxon>
        <taxon>Agaricomycotina</taxon>
        <taxon>Agaricomycetes</taxon>
        <taxon>Agaricomycetidae</taxon>
        <taxon>Boletales</taxon>
        <taxon>Boletales incertae sedis</taxon>
        <taxon>Leucogyrophana</taxon>
    </lineage>
</organism>
<name>A0ACB8AYI7_9AGAM</name>
<reference evidence="1" key="1">
    <citation type="journal article" date="2021" name="New Phytol.">
        <title>Evolutionary innovations through gain and loss of genes in the ectomycorrhizal Boletales.</title>
        <authorList>
            <person name="Wu G."/>
            <person name="Miyauchi S."/>
            <person name="Morin E."/>
            <person name="Kuo A."/>
            <person name="Drula E."/>
            <person name="Varga T."/>
            <person name="Kohler A."/>
            <person name="Feng B."/>
            <person name="Cao Y."/>
            <person name="Lipzen A."/>
            <person name="Daum C."/>
            <person name="Hundley H."/>
            <person name="Pangilinan J."/>
            <person name="Johnson J."/>
            <person name="Barry K."/>
            <person name="LaButti K."/>
            <person name="Ng V."/>
            <person name="Ahrendt S."/>
            <person name="Min B."/>
            <person name="Choi I.G."/>
            <person name="Park H."/>
            <person name="Plett J.M."/>
            <person name="Magnuson J."/>
            <person name="Spatafora J.W."/>
            <person name="Nagy L.G."/>
            <person name="Henrissat B."/>
            <person name="Grigoriev I.V."/>
            <person name="Yang Z.L."/>
            <person name="Xu J."/>
            <person name="Martin F.M."/>
        </authorList>
    </citation>
    <scope>NUCLEOTIDE SEQUENCE</scope>
    <source>
        <strain evidence="1">KUC20120723A-06</strain>
    </source>
</reference>